<dbReference type="EMBL" id="LCWF01000038">
    <property type="protein sequence ID" value="KKY25904.1"/>
    <property type="molecule type" value="Genomic_DNA"/>
</dbReference>
<gene>
    <name evidence="7" type="ORF">UCRPC4_g01595</name>
</gene>
<dbReference type="Gene3D" id="3.10.110.10">
    <property type="entry name" value="Ubiquitin Conjugating Enzyme"/>
    <property type="match status" value="1"/>
</dbReference>
<dbReference type="PANTHER" id="PTHR24068">
    <property type="entry name" value="UBIQUITIN-CONJUGATING ENZYME E2"/>
    <property type="match status" value="1"/>
</dbReference>
<feature type="compositionally biased region" description="Basic and acidic residues" evidence="5">
    <location>
        <begin position="292"/>
        <end position="302"/>
    </location>
</feature>
<dbReference type="InterPro" id="IPR000608">
    <property type="entry name" value="UBC"/>
</dbReference>
<evidence type="ECO:0000256" key="2">
    <source>
        <dbReference type="ARBA" id="ARBA00022786"/>
    </source>
</evidence>
<reference evidence="7 8" key="1">
    <citation type="submission" date="2015-05" db="EMBL/GenBank/DDBJ databases">
        <title>Distinctive expansion of gene families associated with plant cell wall degradation and secondary metabolism in the genomes of grapevine trunk pathogens.</title>
        <authorList>
            <person name="Lawrence D.P."/>
            <person name="Travadon R."/>
            <person name="Rolshausen P.E."/>
            <person name="Baumgartner K."/>
        </authorList>
    </citation>
    <scope>NUCLEOTIDE SEQUENCE [LARGE SCALE GENOMIC DNA]</scope>
    <source>
        <strain evidence="7">UCRPC4</strain>
    </source>
</reference>
<organism evidence="7 8">
    <name type="scientific">Phaeomoniella chlamydospora</name>
    <name type="common">Phaeoacremonium chlamydosporum</name>
    <dbReference type="NCBI Taxonomy" id="158046"/>
    <lineage>
        <taxon>Eukaryota</taxon>
        <taxon>Fungi</taxon>
        <taxon>Dikarya</taxon>
        <taxon>Ascomycota</taxon>
        <taxon>Pezizomycotina</taxon>
        <taxon>Eurotiomycetes</taxon>
        <taxon>Chaetothyriomycetidae</taxon>
        <taxon>Phaeomoniellales</taxon>
        <taxon>Phaeomoniellaceae</taxon>
        <taxon>Phaeomoniella</taxon>
    </lineage>
</organism>
<dbReference type="GO" id="GO:0005524">
    <property type="term" value="F:ATP binding"/>
    <property type="evidence" value="ECO:0007669"/>
    <property type="project" value="UniProtKB-UniRule"/>
</dbReference>
<feature type="compositionally biased region" description="Low complexity" evidence="5">
    <location>
        <begin position="206"/>
        <end position="221"/>
    </location>
</feature>
<keyword evidence="1" id="KW-0808">Transferase</keyword>
<keyword evidence="4" id="KW-0547">Nucleotide-binding</keyword>
<dbReference type="PROSITE" id="PS00183">
    <property type="entry name" value="UBC_1"/>
    <property type="match status" value="1"/>
</dbReference>
<feature type="domain" description="UBC core" evidence="6">
    <location>
        <begin position="1"/>
        <end position="123"/>
    </location>
</feature>
<keyword evidence="8" id="KW-1185">Reference proteome</keyword>
<protein>
    <submittedName>
        <fullName evidence="7">Putative ubiquitin conjugating enzyme</fullName>
    </submittedName>
</protein>
<evidence type="ECO:0000256" key="1">
    <source>
        <dbReference type="ARBA" id="ARBA00022679"/>
    </source>
</evidence>
<dbReference type="Pfam" id="PF00179">
    <property type="entry name" value="UQ_con"/>
    <property type="match status" value="1"/>
</dbReference>
<sequence length="374" mass="40585">MPDDLSQLTVLLTGANGTPYSQGLWRLHLKMPEDYPKNPPKATFITRIFHPNVDESTGAVCVETLKRDWDPKLTLKDVLITISCLLIQPNPDSALNSTAGALIQEDYDAFCRQAKLMASIHAPIPAAIKDIVREARLRGEDENTPVSETEKKDRPLSTRAHSSSSSVIMKKKAISNSANQAGSGTASTLPEDDEDEAHDPSKENDPSLSPSPVTPPVLLSPRRSTLGKRPLSDLPTPIELEDDDGMSDSQRNISANMTPRSLSREANDAESPLRKSPKLSELSGKMVNASGRGRDETNKDSKSVLPTEDEKENVDKNRSATPRVHPSEGNQGVSRADNVAAKPNSVRPTMRKTSTASSTSSNKSGKARIGIRRL</sequence>
<evidence type="ECO:0000256" key="5">
    <source>
        <dbReference type="SAM" id="MobiDB-lite"/>
    </source>
</evidence>
<feature type="compositionally biased region" description="Basic residues" evidence="5">
    <location>
        <begin position="365"/>
        <end position="374"/>
    </location>
</feature>
<accession>A0A0G2EUL5</accession>
<evidence type="ECO:0000256" key="4">
    <source>
        <dbReference type="RuleBase" id="RU362109"/>
    </source>
</evidence>
<feature type="compositionally biased region" description="Basic and acidic residues" evidence="5">
    <location>
        <begin position="262"/>
        <end position="273"/>
    </location>
</feature>
<feature type="active site" description="Glycyl thioester intermediate" evidence="3">
    <location>
        <position position="61"/>
    </location>
</feature>
<name>A0A0G2EUL5_PHACM</name>
<dbReference type="PROSITE" id="PS50127">
    <property type="entry name" value="UBC_2"/>
    <property type="match status" value="1"/>
</dbReference>
<keyword evidence="2 4" id="KW-0833">Ubl conjugation pathway</keyword>
<feature type="compositionally biased region" description="Low complexity" evidence="5">
    <location>
        <begin position="352"/>
        <end position="364"/>
    </location>
</feature>
<evidence type="ECO:0000256" key="3">
    <source>
        <dbReference type="PROSITE-ProRule" id="PRU10133"/>
    </source>
</evidence>
<proteinExistence type="inferred from homology"/>
<comment type="similarity">
    <text evidence="4">Belongs to the ubiquitin-conjugating enzyme family.</text>
</comment>
<dbReference type="InterPro" id="IPR016135">
    <property type="entry name" value="UBQ-conjugating_enzyme/RWD"/>
</dbReference>
<feature type="compositionally biased region" description="Polar residues" evidence="5">
    <location>
        <begin position="174"/>
        <end position="188"/>
    </location>
</feature>
<dbReference type="InterPro" id="IPR023313">
    <property type="entry name" value="UBQ-conjugating_AS"/>
</dbReference>
<evidence type="ECO:0000313" key="7">
    <source>
        <dbReference type="EMBL" id="KKY25904.1"/>
    </source>
</evidence>
<comment type="caution">
    <text evidence="7">The sequence shown here is derived from an EMBL/GenBank/DDBJ whole genome shotgun (WGS) entry which is preliminary data.</text>
</comment>
<dbReference type="Proteomes" id="UP000053317">
    <property type="component" value="Unassembled WGS sequence"/>
</dbReference>
<dbReference type="OrthoDB" id="10069349at2759"/>
<keyword evidence="4" id="KW-0067">ATP-binding</keyword>
<evidence type="ECO:0000313" key="8">
    <source>
        <dbReference type="Proteomes" id="UP000053317"/>
    </source>
</evidence>
<dbReference type="GO" id="GO:0016740">
    <property type="term" value="F:transferase activity"/>
    <property type="evidence" value="ECO:0007669"/>
    <property type="project" value="UniProtKB-KW"/>
</dbReference>
<reference evidence="7 8" key="2">
    <citation type="submission" date="2015-05" db="EMBL/GenBank/DDBJ databases">
        <authorList>
            <person name="Morales-Cruz A."/>
            <person name="Amrine K.C."/>
            <person name="Cantu D."/>
        </authorList>
    </citation>
    <scope>NUCLEOTIDE SEQUENCE [LARGE SCALE GENOMIC DNA]</scope>
    <source>
        <strain evidence="7">UCRPC4</strain>
    </source>
</reference>
<dbReference type="SMART" id="SM00212">
    <property type="entry name" value="UBCc"/>
    <property type="match status" value="1"/>
</dbReference>
<evidence type="ECO:0000259" key="6">
    <source>
        <dbReference type="PROSITE" id="PS50127"/>
    </source>
</evidence>
<feature type="compositionally biased region" description="Polar residues" evidence="5">
    <location>
        <begin position="247"/>
        <end position="261"/>
    </location>
</feature>
<dbReference type="SUPFAM" id="SSF54495">
    <property type="entry name" value="UBC-like"/>
    <property type="match status" value="1"/>
</dbReference>
<dbReference type="AlphaFoldDB" id="A0A0G2EUL5"/>
<feature type="region of interest" description="Disordered" evidence="5">
    <location>
        <begin position="139"/>
        <end position="374"/>
    </location>
</feature>